<proteinExistence type="predicted"/>
<feature type="domain" description="Metallo-beta-lactamase" evidence="1">
    <location>
        <begin position="29"/>
        <end position="247"/>
    </location>
</feature>
<accession>A0A1I0ND36</accession>
<organism evidence="2 3">
    <name type="scientific">Halobacterium jilantaiense</name>
    <dbReference type="NCBI Taxonomy" id="355548"/>
    <lineage>
        <taxon>Archaea</taxon>
        <taxon>Methanobacteriati</taxon>
        <taxon>Methanobacteriota</taxon>
        <taxon>Stenosarchaea group</taxon>
        <taxon>Halobacteria</taxon>
        <taxon>Halobacteriales</taxon>
        <taxon>Halobacteriaceae</taxon>
        <taxon>Halobacterium</taxon>
    </lineage>
</organism>
<dbReference type="InterPro" id="IPR001279">
    <property type="entry name" value="Metallo-B-lactamas"/>
</dbReference>
<evidence type="ECO:0000259" key="1">
    <source>
        <dbReference type="SMART" id="SM00849"/>
    </source>
</evidence>
<dbReference type="InterPro" id="IPR050662">
    <property type="entry name" value="Sec-metab_biosynth-thioest"/>
</dbReference>
<dbReference type="InterPro" id="IPR036866">
    <property type="entry name" value="RibonucZ/Hydroxyglut_hydro"/>
</dbReference>
<reference evidence="2 3" key="1">
    <citation type="submission" date="2016-10" db="EMBL/GenBank/DDBJ databases">
        <authorList>
            <person name="de Groot N.N."/>
        </authorList>
    </citation>
    <scope>NUCLEOTIDE SEQUENCE [LARGE SCALE GENOMIC DNA]</scope>
    <source>
        <strain evidence="2 3">CGMCC 1.5337</strain>
    </source>
</reference>
<dbReference type="EMBL" id="FOJA01000001">
    <property type="protein sequence ID" value="SEV99045.1"/>
    <property type="molecule type" value="Genomic_DNA"/>
</dbReference>
<gene>
    <name evidence="2" type="ORF">SAMN04487945_0774</name>
</gene>
<dbReference type="AlphaFoldDB" id="A0A1I0ND36"/>
<sequence length="335" mass="36279">MDDTTICSSDRYALVVYHIQLTNAAFEGRNSVYLLGVGDDDAPTTLVDTGIATPDVESELRDALDARGASFAAVDQVLLTHWHHDHAGLAGAIQADGDATVYIHEADAPMVSQDADAVTAMETKQAAYLDQWGMPDDKQAELNDFLGTHDGLQGQSADVTPLSDGDTVDLGYFEAEVVHLPGHAAGLAAYAFERDGRREAFVGDAVLPKYTPNVGGADVRVKRPLQQYLDSLQRVESLDLDRAWPGHRGPIFAPTERARDIAAHHDDRTERVLDVVRDQGQVTAWSVSAALFGGLRHIHILHGPGEAYAHLDHLVHEGVLREVDDAGPAVRYELA</sequence>
<dbReference type="Gene3D" id="3.60.15.10">
    <property type="entry name" value="Ribonuclease Z/Hydroxyacylglutathione hydrolase-like"/>
    <property type="match status" value="1"/>
</dbReference>
<dbReference type="SUPFAM" id="SSF56281">
    <property type="entry name" value="Metallo-hydrolase/oxidoreductase"/>
    <property type="match status" value="1"/>
</dbReference>
<evidence type="ECO:0000313" key="2">
    <source>
        <dbReference type="EMBL" id="SEV99045.1"/>
    </source>
</evidence>
<name>A0A1I0ND36_9EURY</name>
<dbReference type="Proteomes" id="UP000198518">
    <property type="component" value="Unassembled WGS sequence"/>
</dbReference>
<evidence type="ECO:0000313" key="3">
    <source>
        <dbReference type="Proteomes" id="UP000198518"/>
    </source>
</evidence>
<dbReference type="SMART" id="SM00849">
    <property type="entry name" value="Lactamase_B"/>
    <property type="match status" value="1"/>
</dbReference>
<dbReference type="InterPro" id="IPR036388">
    <property type="entry name" value="WH-like_DNA-bd_sf"/>
</dbReference>
<dbReference type="CDD" id="cd07725">
    <property type="entry name" value="TTHA1429-like_MBL-fold"/>
    <property type="match status" value="1"/>
</dbReference>
<keyword evidence="3" id="KW-1185">Reference proteome</keyword>
<dbReference type="STRING" id="355548.SAMN04487945_0774"/>
<dbReference type="Pfam" id="PF00753">
    <property type="entry name" value="Lactamase_B"/>
    <property type="match status" value="1"/>
</dbReference>
<dbReference type="Gene3D" id="1.10.10.10">
    <property type="entry name" value="Winged helix-like DNA-binding domain superfamily/Winged helix DNA-binding domain"/>
    <property type="match status" value="1"/>
</dbReference>
<protein>
    <submittedName>
        <fullName evidence="2">Glyoxylase, beta-lactamase superfamily II</fullName>
    </submittedName>
</protein>
<dbReference type="PANTHER" id="PTHR23131">
    <property type="entry name" value="ENDORIBONUCLEASE LACTB2"/>
    <property type="match status" value="1"/>
</dbReference>
<dbReference type="RefSeq" id="WP_245708128.1">
    <property type="nucleotide sequence ID" value="NZ_FOJA01000001.1"/>
</dbReference>
<dbReference type="PANTHER" id="PTHR23131:SF4">
    <property type="entry name" value="METALLO-BETA-LACTAMASE SUPERFAMILY POTEIN"/>
    <property type="match status" value="1"/>
</dbReference>